<gene>
    <name evidence="2" type="ORF">LSINAPIS_LOCUS1804</name>
</gene>
<evidence type="ECO:0000313" key="2">
    <source>
        <dbReference type="EMBL" id="VVC88443.1"/>
    </source>
</evidence>
<dbReference type="Proteomes" id="UP000324832">
    <property type="component" value="Unassembled WGS sequence"/>
</dbReference>
<accession>A0A5E4PRA1</accession>
<evidence type="ECO:0008006" key="4">
    <source>
        <dbReference type="Google" id="ProtNLM"/>
    </source>
</evidence>
<evidence type="ECO:0000313" key="3">
    <source>
        <dbReference type="Proteomes" id="UP000324832"/>
    </source>
</evidence>
<organism evidence="2 3">
    <name type="scientific">Leptidea sinapis</name>
    <dbReference type="NCBI Taxonomy" id="189913"/>
    <lineage>
        <taxon>Eukaryota</taxon>
        <taxon>Metazoa</taxon>
        <taxon>Ecdysozoa</taxon>
        <taxon>Arthropoda</taxon>
        <taxon>Hexapoda</taxon>
        <taxon>Insecta</taxon>
        <taxon>Pterygota</taxon>
        <taxon>Neoptera</taxon>
        <taxon>Endopterygota</taxon>
        <taxon>Lepidoptera</taxon>
        <taxon>Glossata</taxon>
        <taxon>Ditrysia</taxon>
        <taxon>Papilionoidea</taxon>
        <taxon>Pieridae</taxon>
        <taxon>Dismorphiinae</taxon>
        <taxon>Leptidea</taxon>
    </lineage>
</organism>
<feature type="chain" id="PRO_5022857442" description="WAP domain-containing protein" evidence="1">
    <location>
        <begin position="18"/>
        <end position="108"/>
    </location>
</feature>
<dbReference type="AlphaFoldDB" id="A0A5E4PRA1"/>
<proteinExistence type="predicted"/>
<dbReference type="OrthoDB" id="6332063at2759"/>
<evidence type="ECO:0000256" key="1">
    <source>
        <dbReference type="SAM" id="SignalP"/>
    </source>
</evidence>
<dbReference type="EMBL" id="FZQP02000326">
    <property type="protein sequence ID" value="VVC88443.1"/>
    <property type="molecule type" value="Genomic_DNA"/>
</dbReference>
<sequence>MIKYLCFLLVSYVFCNGDLDSNAQVYNELPCLLANGVCTKGSCPSKTLEGFCPTQQSSEVECCVSLSANPCHNHQGACLPKEYNCPTILTFNDADDCADDEKCCILVH</sequence>
<reference evidence="2 3" key="1">
    <citation type="submission" date="2017-07" db="EMBL/GenBank/DDBJ databases">
        <authorList>
            <person name="Talla V."/>
            <person name="Backstrom N."/>
        </authorList>
    </citation>
    <scope>NUCLEOTIDE SEQUENCE [LARGE SCALE GENOMIC DNA]</scope>
</reference>
<protein>
    <recommendedName>
        <fullName evidence="4">WAP domain-containing protein</fullName>
    </recommendedName>
</protein>
<feature type="signal peptide" evidence="1">
    <location>
        <begin position="1"/>
        <end position="17"/>
    </location>
</feature>
<keyword evidence="3" id="KW-1185">Reference proteome</keyword>
<name>A0A5E4PRA1_9NEOP</name>
<keyword evidence="1" id="KW-0732">Signal</keyword>